<dbReference type="Proteomes" id="UP000788153">
    <property type="component" value="Unassembled WGS sequence"/>
</dbReference>
<reference evidence="2 3" key="1">
    <citation type="submission" date="2020-03" db="EMBL/GenBank/DDBJ databases">
        <title>Genomic Encyclopedia of Type Strains, Phase IV (KMG-IV): sequencing the most valuable type-strain genomes for metagenomic binning, comparative biology and taxonomic classification.</title>
        <authorList>
            <person name="Goeker M."/>
        </authorList>
    </citation>
    <scope>NUCLEOTIDE SEQUENCE [LARGE SCALE GENOMIC DNA]</scope>
    <source>
        <strain evidence="2 3">DSM 22753</strain>
    </source>
</reference>
<comment type="caution">
    <text evidence="2">The sequence shown here is derived from an EMBL/GenBank/DDBJ whole genome shotgun (WGS) entry which is preliminary data.</text>
</comment>
<keyword evidence="1" id="KW-1133">Transmembrane helix</keyword>
<dbReference type="Pfam" id="PF06532">
    <property type="entry name" value="NrsF"/>
    <property type="match status" value="1"/>
</dbReference>
<keyword evidence="1" id="KW-0472">Membrane</keyword>
<evidence type="ECO:0000313" key="2">
    <source>
        <dbReference type="EMBL" id="NIJ22762.1"/>
    </source>
</evidence>
<accession>A0ABX0U032</accession>
<feature type="transmembrane region" description="Helical" evidence="1">
    <location>
        <begin position="159"/>
        <end position="177"/>
    </location>
</feature>
<proteinExistence type="predicted"/>
<feature type="transmembrane region" description="Helical" evidence="1">
    <location>
        <begin position="129"/>
        <end position="147"/>
    </location>
</feature>
<evidence type="ECO:0008006" key="4">
    <source>
        <dbReference type="Google" id="ProtNLM"/>
    </source>
</evidence>
<protein>
    <recommendedName>
        <fullName evidence="4">DUF1109 domain-containing protein</fullName>
    </recommendedName>
</protein>
<evidence type="ECO:0000256" key="1">
    <source>
        <dbReference type="SAM" id="Phobius"/>
    </source>
</evidence>
<organism evidence="2 3">
    <name type="scientific">Sphingomonas japonica</name>
    <dbReference type="NCBI Taxonomy" id="511662"/>
    <lineage>
        <taxon>Bacteria</taxon>
        <taxon>Pseudomonadati</taxon>
        <taxon>Pseudomonadota</taxon>
        <taxon>Alphaproteobacteria</taxon>
        <taxon>Sphingomonadales</taxon>
        <taxon>Sphingomonadaceae</taxon>
        <taxon>Sphingomonas</taxon>
    </lineage>
</organism>
<dbReference type="RefSeq" id="WP_140047974.1">
    <property type="nucleotide sequence ID" value="NZ_JAASQP010000001.1"/>
</dbReference>
<name>A0ABX0U032_9SPHN</name>
<dbReference type="EMBL" id="JAASQP010000001">
    <property type="protein sequence ID" value="NIJ22762.1"/>
    <property type="molecule type" value="Genomic_DNA"/>
</dbReference>
<feature type="transmembrane region" description="Helical" evidence="1">
    <location>
        <begin position="90"/>
        <end position="109"/>
    </location>
</feature>
<feature type="transmembrane region" description="Helical" evidence="1">
    <location>
        <begin position="24"/>
        <end position="45"/>
    </location>
</feature>
<keyword evidence="1" id="KW-0812">Transmembrane</keyword>
<gene>
    <name evidence="2" type="ORF">FHT01_000304</name>
</gene>
<feature type="transmembrane region" description="Helical" evidence="1">
    <location>
        <begin position="183"/>
        <end position="205"/>
    </location>
</feature>
<keyword evidence="3" id="KW-1185">Reference proteome</keyword>
<dbReference type="InterPro" id="IPR009495">
    <property type="entry name" value="NrsF"/>
</dbReference>
<feature type="transmembrane region" description="Helical" evidence="1">
    <location>
        <begin position="57"/>
        <end position="78"/>
    </location>
</feature>
<evidence type="ECO:0000313" key="3">
    <source>
        <dbReference type="Proteomes" id="UP000788153"/>
    </source>
</evidence>
<sequence>MSSSTIDALVADCSPVRPIAPRHGIALVLAAMAGTIAAVAALFGLRGDVTELRPPEMVMMRSGALLLLGAAALAAIAASVRPSIGERRDGWRWAVAAGALFPLSSAVLMLRSGQLPADLVMGPDPLACLGISLAGAGVIGGVLTAWLRRGAVTELPRAGLLVGLAAGAFGAFAYNLHCPSLSLHYVAVWYSLAIGLSAIAGRLLVPRMLRW</sequence>